<dbReference type="Proteomes" id="UP000444401">
    <property type="component" value="Unassembled WGS sequence"/>
</dbReference>
<dbReference type="InterPro" id="IPR005000">
    <property type="entry name" value="Aldolase/citrate-lyase_domain"/>
</dbReference>
<sequence>MNRTGAPLPAAPSTLRAQSLLFVPGSRPDRIAKALDSGADLVCVDLEDSVPEDGKGPARAAALAAIADHADGRLALRINGIGTRHGLADLLAVAEAEAPPPLLLLPKVESDAEVALIASALGRDGIGLVPLVENPRGLRAAHRIAAAPQVCAMMFGGGDLSGELGVALEWEPLIGARSQFILACAEAGVPAIDVPYVRLGDEAGLEEETRRAKALGFAAKAAIHPDQIATIHRMMRPTAEELEEAQAAEAAFAAGNGAAVRFRGKMLEAPIMRRYRQILAYKD</sequence>
<dbReference type="RefSeq" id="WP_160734085.1">
    <property type="nucleotide sequence ID" value="NZ_WTYO01000005.1"/>
</dbReference>
<dbReference type="Gene3D" id="3.20.20.60">
    <property type="entry name" value="Phosphoenolpyruvate-binding domains"/>
    <property type="match status" value="1"/>
</dbReference>
<dbReference type="InterPro" id="IPR015813">
    <property type="entry name" value="Pyrv/PenolPyrv_kinase-like_dom"/>
</dbReference>
<comment type="caution">
    <text evidence="6">The sequence shown here is derived from an EMBL/GenBank/DDBJ whole genome shotgun (WGS) entry which is preliminary data.</text>
</comment>
<keyword evidence="4" id="KW-0460">Magnesium</keyword>
<evidence type="ECO:0000259" key="5">
    <source>
        <dbReference type="Pfam" id="PF03328"/>
    </source>
</evidence>
<dbReference type="EMBL" id="WTYO01000005">
    <property type="protein sequence ID" value="MXO69467.1"/>
    <property type="molecule type" value="Genomic_DNA"/>
</dbReference>
<keyword evidence="6" id="KW-0456">Lyase</keyword>
<comment type="similarity">
    <text evidence="2">Belongs to the HpcH/HpaI aldolase family.</text>
</comment>
<organism evidence="6 7">
    <name type="scientific">Pelagerythrobacter marinus</name>
    <dbReference type="NCBI Taxonomy" id="538382"/>
    <lineage>
        <taxon>Bacteria</taxon>
        <taxon>Pseudomonadati</taxon>
        <taxon>Pseudomonadota</taxon>
        <taxon>Alphaproteobacteria</taxon>
        <taxon>Sphingomonadales</taxon>
        <taxon>Erythrobacteraceae</taxon>
        <taxon>Pelagerythrobacter</taxon>
    </lineage>
</organism>
<protein>
    <submittedName>
        <fullName evidence="6">CoA ester lyase</fullName>
    </submittedName>
</protein>
<reference evidence="6 7" key="1">
    <citation type="submission" date="2019-12" db="EMBL/GenBank/DDBJ databases">
        <title>Genomic-based taxomic classification of the family Erythrobacteraceae.</title>
        <authorList>
            <person name="Xu L."/>
        </authorList>
    </citation>
    <scope>NUCLEOTIDE SEQUENCE [LARGE SCALE GENOMIC DNA]</scope>
    <source>
        <strain evidence="6 7">H32</strain>
    </source>
</reference>
<keyword evidence="7" id="KW-1185">Reference proteome</keyword>
<evidence type="ECO:0000256" key="2">
    <source>
        <dbReference type="ARBA" id="ARBA00005568"/>
    </source>
</evidence>
<dbReference type="Pfam" id="PF03328">
    <property type="entry name" value="HpcH_HpaI"/>
    <property type="match status" value="1"/>
</dbReference>
<feature type="domain" description="HpcH/HpaI aldolase/citrate lyase" evidence="5">
    <location>
        <begin position="18"/>
        <end position="225"/>
    </location>
</feature>
<evidence type="ECO:0000256" key="3">
    <source>
        <dbReference type="ARBA" id="ARBA00022723"/>
    </source>
</evidence>
<dbReference type="PIRSF" id="PIRSF015582">
    <property type="entry name" value="Cit_lyase_B"/>
    <property type="match status" value="1"/>
</dbReference>
<dbReference type="PANTHER" id="PTHR32308:SF0">
    <property type="entry name" value="HPCH_HPAI ALDOLASE_CITRATE LYASE DOMAIN-CONTAINING PROTEIN"/>
    <property type="match status" value="1"/>
</dbReference>
<dbReference type="SUPFAM" id="SSF51621">
    <property type="entry name" value="Phosphoenolpyruvate/pyruvate domain"/>
    <property type="match status" value="1"/>
</dbReference>
<gene>
    <name evidence="6" type="ORF">GRI72_11610</name>
</gene>
<evidence type="ECO:0000313" key="6">
    <source>
        <dbReference type="EMBL" id="MXO69467.1"/>
    </source>
</evidence>
<dbReference type="InterPro" id="IPR040442">
    <property type="entry name" value="Pyrv_kinase-like_dom_sf"/>
</dbReference>
<dbReference type="GO" id="GO:0016829">
    <property type="term" value="F:lyase activity"/>
    <property type="evidence" value="ECO:0007669"/>
    <property type="project" value="UniProtKB-KW"/>
</dbReference>
<proteinExistence type="inferred from homology"/>
<keyword evidence="3" id="KW-0479">Metal-binding</keyword>
<evidence type="ECO:0000313" key="7">
    <source>
        <dbReference type="Proteomes" id="UP000444401"/>
    </source>
</evidence>
<evidence type="ECO:0000256" key="1">
    <source>
        <dbReference type="ARBA" id="ARBA00001946"/>
    </source>
</evidence>
<evidence type="ECO:0000256" key="4">
    <source>
        <dbReference type="ARBA" id="ARBA00022842"/>
    </source>
</evidence>
<name>A0ABW9V179_9SPHN</name>
<comment type="cofactor">
    <cofactor evidence="1">
        <name>Mg(2+)</name>
        <dbReference type="ChEBI" id="CHEBI:18420"/>
    </cofactor>
</comment>
<accession>A0ABW9V179</accession>
<dbReference type="PANTHER" id="PTHR32308">
    <property type="entry name" value="LYASE BETA SUBUNIT, PUTATIVE (AFU_ORTHOLOGUE AFUA_4G13030)-RELATED"/>
    <property type="match status" value="1"/>
</dbReference>
<dbReference type="InterPro" id="IPR011206">
    <property type="entry name" value="Citrate_lyase_beta/mcl1/mcl2"/>
</dbReference>